<dbReference type="GO" id="GO:0008270">
    <property type="term" value="F:zinc ion binding"/>
    <property type="evidence" value="ECO:0007669"/>
    <property type="project" value="TreeGrafter"/>
</dbReference>
<keyword evidence="6" id="KW-0862">Zinc</keyword>
<evidence type="ECO:0000313" key="9">
    <source>
        <dbReference type="EMBL" id="KJJ85026.1"/>
    </source>
</evidence>
<dbReference type="InterPro" id="IPR003495">
    <property type="entry name" value="CobW/HypB/UreG_nucleotide-bd"/>
</dbReference>
<keyword evidence="3" id="KW-0479">Metal-binding</keyword>
<proteinExistence type="inferred from homology"/>
<keyword evidence="2" id="KW-0533">Nickel</keyword>
<dbReference type="PANTHER" id="PTHR30134:SF2">
    <property type="entry name" value="HYDROGENASE MATURATION FACTOR HYPB"/>
    <property type="match status" value="1"/>
</dbReference>
<protein>
    <submittedName>
        <fullName evidence="9">Hydrogenase expression/synthesis, HypB</fullName>
    </submittedName>
</protein>
<keyword evidence="7" id="KW-0342">GTP-binding</keyword>
<evidence type="ECO:0000256" key="4">
    <source>
        <dbReference type="ARBA" id="ARBA00022741"/>
    </source>
</evidence>
<dbReference type="EMBL" id="JYNY01000227">
    <property type="protein sequence ID" value="KJJ85026.1"/>
    <property type="molecule type" value="Genomic_DNA"/>
</dbReference>
<dbReference type="GO" id="GO:0003924">
    <property type="term" value="F:GTPase activity"/>
    <property type="evidence" value="ECO:0007669"/>
    <property type="project" value="InterPro"/>
</dbReference>
<dbReference type="InterPro" id="IPR004392">
    <property type="entry name" value="Hyd_mat_HypB"/>
</dbReference>
<name>A0A0F0CU07_9BACT</name>
<dbReference type="Proteomes" id="UP000033428">
    <property type="component" value="Unassembled WGS sequence"/>
</dbReference>
<dbReference type="SUPFAM" id="SSF52540">
    <property type="entry name" value="P-loop containing nucleoside triphosphate hydrolases"/>
    <property type="match status" value="1"/>
</dbReference>
<evidence type="ECO:0000256" key="1">
    <source>
        <dbReference type="ARBA" id="ARBA00006211"/>
    </source>
</evidence>
<evidence type="ECO:0000256" key="5">
    <source>
        <dbReference type="ARBA" id="ARBA00022801"/>
    </source>
</evidence>
<organism evidence="9 10">
    <name type="scientific">Candidatus Omnitrophus magneticus</name>
    <dbReference type="NCBI Taxonomy" id="1609969"/>
    <lineage>
        <taxon>Bacteria</taxon>
        <taxon>Pseudomonadati</taxon>
        <taxon>Candidatus Omnitrophota</taxon>
        <taxon>Candidatus Omnitrophus</taxon>
    </lineage>
</organism>
<keyword evidence="5" id="KW-0378">Hydrolase</keyword>
<dbReference type="GO" id="GO:0005525">
    <property type="term" value="F:GTP binding"/>
    <property type="evidence" value="ECO:0007669"/>
    <property type="project" value="UniProtKB-KW"/>
</dbReference>
<dbReference type="PIRSF" id="PIRSF005624">
    <property type="entry name" value="Ni-bind_GTPase"/>
    <property type="match status" value="1"/>
</dbReference>
<sequence>MTFKVIKENILRNNDEAANNIRFLLDRENIFMLNIISSPGSGKTSLLEKACPLFIKEGIKAALITGDCYTSRDAERLDILKLPVIQINTGNACHIDASLVQRAINETSLDGLDLIIVENVGNLVCPAEFDIGEDDKIVMVSTAEGHDKPEKYPLIIMESSLFIMNKIDLIPYVNFDINLCIESVQKINPKIDIIKISCKTGEAVSGFVDWIKIKIKQKKERKSL</sequence>
<dbReference type="AlphaFoldDB" id="A0A0F0CU07"/>
<dbReference type="Pfam" id="PF02492">
    <property type="entry name" value="cobW"/>
    <property type="match status" value="1"/>
</dbReference>
<dbReference type="GO" id="GO:0051604">
    <property type="term" value="P:protein maturation"/>
    <property type="evidence" value="ECO:0007669"/>
    <property type="project" value="InterPro"/>
</dbReference>
<gene>
    <name evidence="9" type="ORF">OMAG_001100</name>
</gene>
<evidence type="ECO:0000256" key="6">
    <source>
        <dbReference type="ARBA" id="ARBA00022833"/>
    </source>
</evidence>
<dbReference type="PANTHER" id="PTHR30134">
    <property type="entry name" value="HYDROGENASE PROTEIN ASSEMBLY PROTEIN, NICKEL CHAPERONE"/>
    <property type="match status" value="1"/>
</dbReference>
<feature type="domain" description="CobW/HypB/UreG nucleotide-binding" evidence="8">
    <location>
        <begin position="34"/>
        <end position="194"/>
    </location>
</feature>
<dbReference type="Gene3D" id="3.40.50.300">
    <property type="entry name" value="P-loop containing nucleotide triphosphate hydrolases"/>
    <property type="match status" value="1"/>
</dbReference>
<evidence type="ECO:0000259" key="8">
    <source>
        <dbReference type="Pfam" id="PF02492"/>
    </source>
</evidence>
<keyword evidence="10" id="KW-1185">Reference proteome</keyword>
<evidence type="ECO:0000256" key="7">
    <source>
        <dbReference type="ARBA" id="ARBA00023134"/>
    </source>
</evidence>
<dbReference type="PATRIC" id="fig|1609969.3.peg.1180"/>
<accession>A0A0F0CU07</accession>
<keyword evidence="4" id="KW-0547">Nucleotide-binding</keyword>
<dbReference type="NCBIfam" id="TIGR00073">
    <property type="entry name" value="hypB"/>
    <property type="match status" value="1"/>
</dbReference>
<reference evidence="9 10" key="1">
    <citation type="submission" date="2015-02" db="EMBL/GenBank/DDBJ databases">
        <title>Single-cell genomics of uncultivated deep-branching MTB reveals a conserved set of magnetosome genes.</title>
        <authorList>
            <person name="Kolinko S."/>
            <person name="Richter M."/>
            <person name="Glockner F.O."/>
            <person name="Brachmann A."/>
            <person name="Schuler D."/>
        </authorList>
    </citation>
    <scope>NUCLEOTIDE SEQUENCE [LARGE SCALE GENOMIC DNA]</scope>
    <source>
        <strain evidence="9">SKK-01</strain>
    </source>
</reference>
<comment type="caution">
    <text evidence="9">The sequence shown here is derived from an EMBL/GenBank/DDBJ whole genome shotgun (WGS) entry which is preliminary data.</text>
</comment>
<dbReference type="InterPro" id="IPR027417">
    <property type="entry name" value="P-loop_NTPase"/>
</dbReference>
<evidence type="ECO:0000313" key="10">
    <source>
        <dbReference type="Proteomes" id="UP000033428"/>
    </source>
</evidence>
<dbReference type="GO" id="GO:0016151">
    <property type="term" value="F:nickel cation binding"/>
    <property type="evidence" value="ECO:0007669"/>
    <property type="project" value="InterPro"/>
</dbReference>
<evidence type="ECO:0000256" key="3">
    <source>
        <dbReference type="ARBA" id="ARBA00022723"/>
    </source>
</evidence>
<evidence type="ECO:0000256" key="2">
    <source>
        <dbReference type="ARBA" id="ARBA00022596"/>
    </source>
</evidence>
<comment type="similarity">
    <text evidence="1">Belongs to the SIMIBI class G3E GTPase family. HypB/HupM subfamily.</text>
</comment>